<accession>A0A0G0JU45</accession>
<keyword evidence="4" id="KW-0949">S-adenosyl-L-methionine</keyword>
<dbReference type="Proteomes" id="UP000034022">
    <property type="component" value="Unassembled WGS sequence"/>
</dbReference>
<dbReference type="GO" id="GO:0009007">
    <property type="term" value="F:site-specific DNA-methyltransferase (adenine-specific) activity"/>
    <property type="evidence" value="ECO:0007669"/>
    <property type="project" value="TreeGrafter"/>
</dbReference>
<name>A0A0G0JU45_9BACT</name>
<dbReference type="EMBL" id="LBUU01000002">
    <property type="protein sequence ID" value="KKQ71033.1"/>
    <property type="molecule type" value="Genomic_DNA"/>
</dbReference>
<dbReference type="GO" id="GO:0003677">
    <property type="term" value="F:DNA binding"/>
    <property type="evidence" value="ECO:0007669"/>
    <property type="project" value="InterPro"/>
</dbReference>
<gene>
    <name evidence="7" type="ORF">US91_C0002G0112</name>
</gene>
<protein>
    <submittedName>
        <fullName evidence="7">Methylase N-4/N-6 domain protein</fullName>
    </submittedName>
</protein>
<dbReference type="GO" id="GO:0032259">
    <property type="term" value="P:methylation"/>
    <property type="evidence" value="ECO:0007669"/>
    <property type="project" value="UniProtKB-KW"/>
</dbReference>
<dbReference type="PANTHER" id="PTHR13370">
    <property type="entry name" value="RNA METHYLASE-RELATED"/>
    <property type="match status" value="1"/>
</dbReference>
<dbReference type="InterPro" id="IPR002295">
    <property type="entry name" value="N4/N6-MTase_EcoPI_Mod-like"/>
</dbReference>
<dbReference type="SUPFAM" id="SSF53335">
    <property type="entry name" value="S-adenosyl-L-methionine-dependent methyltransferases"/>
    <property type="match status" value="1"/>
</dbReference>
<evidence type="ECO:0000313" key="7">
    <source>
        <dbReference type="EMBL" id="KKQ71033.1"/>
    </source>
</evidence>
<dbReference type="PATRIC" id="fig|1618638.3.peg.334"/>
<dbReference type="PANTHER" id="PTHR13370:SF3">
    <property type="entry name" value="TRNA (GUANINE(10)-N2)-METHYLTRANSFERASE HOMOLOG"/>
    <property type="match status" value="1"/>
</dbReference>
<evidence type="ECO:0000259" key="6">
    <source>
        <dbReference type="Pfam" id="PF01555"/>
    </source>
</evidence>
<evidence type="ECO:0000256" key="5">
    <source>
        <dbReference type="SAM" id="MobiDB-lite"/>
    </source>
</evidence>
<evidence type="ECO:0000256" key="4">
    <source>
        <dbReference type="ARBA" id="ARBA00022691"/>
    </source>
</evidence>
<keyword evidence="2 7" id="KW-0489">Methyltransferase</keyword>
<sequence length="404" mass="46333">MIISYENKKSEEDILAQTVNAKLKTVFGGKTGNKLIQGDNLPILKTLLDEYTGKVDLIYIDPPFATNGHFKIGEDRASTISSSGDDDIAYSDTLIGADFLEFLRERLFFLRELLSENGSIYLHIDYKVGHYVKLIMDEVFGRKNFRNDITRIKCNPKNFNRKAYGNVKDLILFYSKSENPTWNNPRVQYTVEDEARLFKKVDKDGRSYTTIPLHAPGETANGNTGREWKGIKPPKGRHWRSEPALLEEWDKTGLIEWSSNGVPRKKIFLDEKDGKKMQDIWEFKDPQYPNYPTEKNLDLLKLILNASSNEGDLVLDCFCGSGTTLLAAQELNRKWIGIDQSDQAIKTVKKRLDSIPANLFSKVEFEMLEQVEKDLAKEKSIQSEKLFESREKINFSLHPSQVMQ</sequence>
<evidence type="ECO:0000313" key="8">
    <source>
        <dbReference type="Proteomes" id="UP000034022"/>
    </source>
</evidence>
<dbReference type="InterPro" id="IPR002941">
    <property type="entry name" value="DNA_methylase_N4/N6"/>
</dbReference>
<dbReference type="GO" id="GO:0005737">
    <property type="term" value="C:cytoplasm"/>
    <property type="evidence" value="ECO:0007669"/>
    <property type="project" value="TreeGrafter"/>
</dbReference>
<evidence type="ECO:0000256" key="3">
    <source>
        <dbReference type="ARBA" id="ARBA00022679"/>
    </source>
</evidence>
<proteinExistence type="inferred from homology"/>
<comment type="caution">
    <text evidence="7">The sequence shown here is derived from an EMBL/GenBank/DDBJ whole genome shotgun (WGS) entry which is preliminary data.</text>
</comment>
<dbReference type="CDD" id="cd02440">
    <property type="entry name" value="AdoMet_MTases"/>
    <property type="match status" value="1"/>
</dbReference>
<dbReference type="Gene3D" id="3.40.50.150">
    <property type="entry name" value="Vaccinia Virus protein VP39"/>
    <property type="match status" value="1"/>
</dbReference>
<dbReference type="PROSITE" id="PS00092">
    <property type="entry name" value="N6_MTASE"/>
    <property type="match status" value="1"/>
</dbReference>
<evidence type="ECO:0000256" key="1">
    <source>
        <dbReference type="ARBA" id="ARBA00006594"/>
    </source>
</evidence>
<dbReference type="PRINTS" id="PR00506">
    <property type="entry name" value="D21N6MTFRASE"/>
</dbReference>
<comment type="similarity">
    <text evidence="1">Belongs to the N(4)/N(6)-methyltransferase family.</text>
</comment>
<feature type="region of interest" description="Disordered" evidence="5">
    <location>
        <begin position="209"/>
        <end position="236"/>
    </location>
</feature>
<dbReference type="AlphaFoldDB" id="A0A0G0JU45"/>
<reference evidence="7 8" key="1">
    <citation type="journal article" date="2015" name="Nature">
        <title>rRNA introns, odd ribosomes, and small enigmatic genomes across a large radiation of phyla.</title>
        <authorList>
            <person name="Brown C.T."/>
            <person name="Hug L.A."/>
            <person name="Thomas B.C."/>
            <person name="Sharon I."/>
            <person name="Castelle C.J."/>
            <person name="Singh A."/>
            <person name="Wilkins M.J."/>
            <person name="Williams K.H."/>
            <person name="Banfield J.F."/>
        </authorList>
    </citation>
    <scope>NUCLEOTIDE SEQUENCE [LARGE SCALE GENOMIC DNA]</scope>
</reference>
<dbReference type="InterPro" id="IPR029063">
    <property type="entry name" value="SAM-dependent_MTases_sf"/>
</dbReference>
<evidence type="ECO:0000256" key="2">
    <source>
        <dbReference type="ARBA" id="ARBA00022603"/>
    </source>
</evidence>
<feature type="domain" description="DNA methylase N-4/N-6" evidence="6">
    <location>
        <begin position="55"/>
        <end position="350"/>
    </location>
</feature>
<dbReference type="GO" id="GO:0008170">
    <property type="term" value="F:N-methyltransferase activity"/>
    <property type="evidence" value="ECO:0007669"/>
    <property type="project" value="InterPro"/>
</dbReference>
<organism evidence="7 8">
    <name type="scientific">Candidatus Falkowbacteria bacterium GW2011_GWE1_38_31</name>
    <dbReference type="NCBI Taxonomy" id="1618638"/>
    <lineage>
        <taxon>Bacteria</taxon>
        <taxon>Candidatus Falkowiibacteriota</taxon>
    </lineage>
</organism>
<dbReference type="InterPro" id="IPR002052">
    <property type="entry name" value="DNA_methylase_N6_adenine_CS"/>
</dbReference>
<keyword evidence="3" id="KW-0808">Transferase</keyword>
<dbReference type="Pfam" id="PF01555">
    <property type="entry name" value="N6_N4_Mtase"/>
    <property type="match status" value="1"/>
</dbReference>